<dbReference type="PANTHER" id="PTHR10622">
    <property type="entry name" value="HET DOMAIN-CONTAINING PROTEIN"/>
    <property type="match status" value="1"/>
</dbReference>
<keyword evidence="4" id="KW-1185">Reference proteome</keyword>
<dbReference type="PANTHER" id="PTHR10622:SF12">
    <property type="entry name" value="HET DOMAIN-CONTAINING PROTEIN"/>
    <property type="match status" value="1"/>
</dbReference>
<dbReference type="InterPro" id="IPR010730">
    <property type="entry name" value="HET"/>
</dbReference>
<dbReference type="InterPro" id="IPR058525">
    <property type="entry name" value="DUF8212"/>
</dbReference>
<name>A0A9P8VVX1_9HYPO</name>
<accession>A0A9P8VVX1</accession>
<dbReference type="AlphaFoldDB" id="A0A9P8VVX1"/>
<dbReference type="Proteomes" id="UP000777438">
    <property type="component" value="Unassembled WGS sequence"/>
</dbReference>
<evidence type="ECO:0000313" key="3">
    <source>
        <dbReference type="EMBL" id="KAH6880411.1"/>
    </source>
</evidence>
<protein>
    <submittedName>
        <fullName evidence="3">Heterokaryon incompatibility protein-domain-containing protein</fullName>
    </submittedName>
</protein>
<comment type="caution">
    <text evidence="3">The sequence shown here is derived from an EMBL/GenBank/DDBJ whole genome shotgun (WGS) entry which is preliminary data.</text>
</comment>
<evidence type="ECO:0000313" key="4">
    <source>
        <dbReference type="Proteomes" id="UP000777438"/>
    </source>
</evidence>
<dbReference type="EMBL" id="JAGPYM010000026">
    <property type="protein sequence ID" value="KAH6880411.1"/>
    <property type="molecule type" value="Genomic_DNA"/>
</dbReference>
<feature type="domain" description="DUF8212" evidence="2">
    <location>
        <begin position="232"/>
        <end position="256"/>
    </location>
</feature>
<evidence type="ECO:0000259" key="1">
    <source>
        <dbReference type="Pfam" id="PF06985"/>
    </source>
</evidence>
<dbReference type="Pfam" id="PF06985">
    <property type="entry name" value="HET"/>
    <property type="match status" value="1"/>
</dbReference>
<dbReference type="Pfam" id="PF26640">
    <property type="entry name" value="DUF8212"/>
    <property type="match status" value="1"/>
</dbReference>
<feature type="domain" description="Heterokaryon incompatibility" evidence="1">
    <location>
        <begin position="28"/>
        <end position="118"/>
    </location>
</feature>
<sequence length="565" mass="65118">MRLIKTKKLVDDDTISFEVFTGSNIPPYVTLSHTWEKGQEVSYANSKSKAARTKKGYKKIKKTCEFARKQRPPIEYVWVDTCCIDKSSSAELTEAINSMFKWYAQAKYCFVYLCDLEKPQGPRPVDSLALGKCRWFHRGWTLQELIAPAAVYFYSRAWDFIGSKQQLSSQISAVTGIEVAVLDQRVPLSAILVAKRMSWAANRKTTREEDIAYCLLGIFDINIPIIYGEGHKAFKRLQEELIRSTYDLSIFAWTPMEDDRNNMYCGFLADSPDAFVLCSNLVPVDMFWEVRGELVATNTSLQLKAPNYEMKYNGKHQYFLRLNCCYQDDEKDEKCLAVPMRKIYSQTYLRARVLPLSTESTTFGLMTCPLDEMGPQTLVLLTSLTQSLGHRSLNMDQSQDITALTRFAAVQFESHPEFPSWDGQSLEGFPRKSWDVQDHLFFSPRGSSSNWGAVSLGEMGITSAIFFCYWYKQSTGWDCKGTLIGIDDNHNWMDVWRELFITAQEFDYRADYVLHQLRHYEVDMEKRSTRIRRQSGTAHVFFTIQKSNGRGICNEHFWKVTIGIK</sequence>
<evidence type="ECO:0000259" key="2">
    <source>
        <dbReference type="Pfam" id="PF26640"/>
    </source>
</evidence>
<gene>
    <name evidence="3" type="ORF">B0T10DRAFT_143976</name>
</gene>
<organism evidence="3 4">
    <name type="scientific">Thelonectria olida</name>
    <dbReference type="NCBI Taxonomy" id="1576542"/>
    <lineage>
        <taxon>Eukaryota</taxon>
        <taxon>Fungi</taxon>
        <taxon>Dikarya</taxon>
        <taxon>Ascomycota</taxon>
        <taxon>Pezizomycotina</taxon>
        <taxon>Sordariomycetes</taxon>
        <taxon>Hypocreomycetidae</taxon>
        <taxon>Hypocreales</taxon>
        <taxon>Nectriaceae</taxon>
        <taxon>Thelonectria</taxon>
    </lineage>
</organism>
<dbReference type="OrthoDB" id="674604at2759"/>
<proteinExistence type="predicted"/>
<reference evidence="3 4" key="1">
    <citation type="journal article" date="2021" name="Nat. Commun.">
        <title>Genetic determinants of endophytism in the Arabidopsis root mycobiome.</title>
        <authorList>
            <person name="Mesny F."/>
            <person name="Miyauchi S."/>
            <person name="Thiergart T."/>
            <person name="Pickel B."/>
            <person name="Atanasova L."/>
            <person name="Karlsson M."/>
            <person name="Huettel B."/>
            <person name="Barry K.W."/>
            <person name="Haridas S."/>
            <person name="Chen C."/>
            <person name="Bauer D."/>
            <person name="Andreopoulos W."/>
            <person name="Pangilinan J."/>
            <person name="LaButti K."/>
            <person name="Riley R."/>
            <person name="Lipzen A."/>
            <person name="Clum A."/>
            <person name="Drula E."/>
            <person name="Henrissat B."/>
            <person name="Kohler A."/>
            <person name="Grigoriev I.V."/>
            <person name="Martin F.M."/>
            <person name="Hacquard S."/>
        </authorList>
    </citation>
    <scope>NUCLEOTIDE SEQUENCE [LARGE SCALE GENOMIC DNA]</scope>
    <source>
        <strain evidence="3 4">MPI-CAGE-CH-0241</strain>
    </source>
</reference>